<protein>
    <submittedName>
        <fullName evidence="5">Polysaccharide deacetylase family protein</fullName>
        <ecNumber evidence="5">3.-.-.-</ecNumber>
    </submittedName>
</protein>
<proteinExistence type="predicted"/>
<accession>A0ABV4ALS6</accession>
<sequence length="346" mass="37925">MGRGLAAVLGCALWIWSGSATAAVILLYHHVAEDTPAATSVTVEQFAGHLAQLKAEGFDVLRLDQLVAAVQDGAPASRKLAAITFDDAYQSIFRNARPLLAEYGWPATVFVATDAVGQGRQMMTVAQLQQLHREGHLLVNHTASHRHLIRRPQQVTEADWRALVWADIEQGQAQLTAWLGSAPPRYLAYPYGEHDGMVRELLAEHGYLGFAQRSGALDAGVDWQDVPRIPVNRHYAGWSSLGDKVRALPWMVSVVAPASPVTDVARPELVLTLPRAWQGRVQCFAGNAMEQRWQLDGERVQLRATPAADLPAGRTLVNCTAAAGGGRFHWHSHLWLRRSGGQWPAE</sequence>
<evidence type="ECO:0000313" key="5">
    <source>
        <dbReference type="EMBL" id="MEY1662981.1"/>
    </source>
</evidence>
<name>A0ABV4ALS6_9GAMM</name>
<evidence type="ECO:0000256" key="2">
    <source>
        <dbReference type="ARBA" id="ARBA00022729"/>
    </source>
</evidence>
<comment type="caution">
    <text evidence="5">The sequence shown here is derived from an EMBL/GenBank/DDBJ whole genome shotgun (WGS) entry which is preliminary data.</text>
</comment>
<organism evidence="5 6">
    <name type="scientific">Isoalcanivorax beigongshangi</name>
    <dbReference type="NCBI Taxonomy" id="3238810"/>
    <lineage>
        <taxon>Bacteria</taxon>
        <taxon>Pseudomonadati</taxon>
        <taxon>Pseudomonadota</taxon>
        <taxon>Gammaproteobacteria</taxon>
        <taxon>Oceanospirillales</taxon>
        <taxon>Alcanivoracaceae</taxon>
        <taxon>Isoalcanivorax</taxon>
    </lineage>
</organism>
<dbReference type="RefSeq" id="WP_369456251.1">
    <property type="nucleotide sequence ID" value="NZ_JBGCUO010000002.1"/>
</dbReference>
<dbReference type="Proteomes" id="UP001562065">
    <property type="component" value="Unassembled WGS sequence"/>
</dbReference>
<dbReference type="SUPFAM" id="SSF88713">
    <property type="entry name" value="Glycoside hydrolase/deacetylase"/>
    <property type="match status" value="1"/>
</dbReference>
<evidence type="ECO:0000256" key="1">
    <source>
        <dbReference type="ARBA" id="ARBA00004613"/>
    </source>
</evidence>
<dbReference type="InterPro" id="IPR011330">
    <property type="entry name" value="Glyco_hydro/deAcase_b/a-brl"/>
</dbReference>
<dbReference type="InterPro" id="IPR002509">
    <property type="entry name" value="NODB_dom"/>
</dbReference>
<evidence type="ECO:0000256" key="3">
    <source>
        <dbReference type="SAM" id="SignalP"/>
    </source>
</evidence>
<keyword evidence="2 3" id="KW-0732">Signal</keyword>
<dbReference type="Pfam" id="PF01522">
    <property type="entry name" value="Polysacc_deac_1"/>
    <property type="match status" value="1"/>
</dbReference>
<dbReference type="InterPro" id="IPR051398">
    <property type="entry name" value="Polysacch_Deacetylase"/>
</dbReference>
<feature type="domain" description="NodB homology" evidence="4">
    <location>
        <begin position="79"/>
        <end position="346"/>
    </location>
</feature>
<comment type="subcellular location">
    <subcellularLocation>
        <location evidence="1">Secreted</location>
    </subcellularLocation>
</comment>
<feature type="signal peptide" evidence="3">
    <location>
        <begin position="1"/>
        <end position="22"/>
    </location>
</feature>
<evidence type="ECO:0000313" key="6">
    <source>
        <dbReference type="Proteomes" id="UP001562065"/>
    </source>
</evidence>
<dbReference type="EC" id="3.-.-.-" evidence="5"/>
<evidence type="ECO:0000259" key="4">
    <source>
        <dbReference type="PROSITE" id="PS51677"/>
    </source>
</evidence>
<dbReference type="Gene3D" id="3.20.20.370">
    <property type="entry name" value="Glycoside hydrolase/deacetylase"/>
    <property type="match status" value="1"/>
</dbReference>
<keyword evidence="6" id="KW-1185">Reference proteome</keyword>
<dbReference type="PANTHER" id="PTHR34216:SF3">
    <property type="entry name" value="POLY-BETA-1,6-N-ACETYL-D-GLUCOSAMINE N-DEACETYLASE"/>
    <property type="match status" value="1"/>
</dbReference>
<keyword evidence="5" id="KW-0378">Hydrolase</keyword>
<feature type="chain" id="PRO_5045768459" evidence="3">
    <location>
        <begin position="23"/>
        <end position="346"/>
    </location>
</feature>
<reference evidence="5 6" key="1">
    <citation type="submission" date="2024-07" db="EMBL/GenBank/DDBJ databases">
        <authorList>
            <person name="Ren Q."/>
        </authorList>
    </citation>
    <scope>NUCLEOTIDE SEQUENCE [LARGE SCALE GENOMIC DNA]</scope>
    <source>
        <strain evidence="5 6">REN37</strain>
    </source>
</reference>
<dbReference type="PANTHER" id="PTHR34216">
    <property type="match status" value="1"/>
</dbReference>
<dbReference type="CDD" id="cd10918">
    <property type="entry name" value="CE4_NodB_like_5s_6s"/>
    <property type="match status" value="1"/>
</dbReference>
<dbReference type="GO" id="GO:0016787">
    <property type="term" value="F:hydrolase activity"/>
    <property type="evidence" value="ECO:0007669"/>
    <property type="project" value="UniProtKB-KW"/>
</dbReference>
<gene>
    <name evidence="5" type="ORF">AB5I84_12540</name>
</gene>
<dbReference type="EMBL" id="JBGCUO010000002">
    <property type="protein sequence ID" value="MEY1662981.1"/>
    <property type="molecule type" value="Genomic_DNA"/>
</dbReference>
<dbReference type="PROSITE" id="PS51677">
    <property type="entry name" value="NODB"/>
    <property type="match status" value="1"/>
</dbReference>